<dbReference type="SUPFAM" id="SSF52151">
    <property type="entry name" value="FabD/lysophospholipase-like"/>
    <property type="match status" value="1"/>
</dbReference>
<name>A0A6I8MDH1_9FUSO</name>
<dbReference type="NCBIfam" id="NF041079">
    <property type="entry name" value="CBASS_lipase"/>
    <property type="match status" value="1"/>
</dbReference>
<feature type="short sequence motif" description="DGA/G" evidence="2">
    <location>
        <begin position="164"/>
        <end position="166"/>
    </location>
</feature>
<reference evidence="4 5" key="1">
    <citation type="submission" date="2019-10" db="EMBL/GenBank/DDBJ databases">
        <authorList>
            <person name="Blom J."/>
        </authorList>
    </citation>
    <scope>NUCLEOTIDE SEQUENCE [LARGE SCALE GENOMIC DNA]</scope>
    <source>
        <strain evidence="4 5">ES3154-GLU</strain>
    </source>
</reference>
<feature type="short sequence motif" description="GXGXXG" evidence="2">
    <location>
        <begin position="9"/>
        <end position="14"/>
    </location>
</feature>
<dbReference type="PANTHER" id="PTHR24138:SF12">
    <property type="entry name" value="PATATIN FAMILY PROTEIN"/>
    <property type="match status" value="1"/>
</dbReference>
<dbReference type="InterPro" id="IPR002641">
    <property type="entry name" value="PNPLA_dom"/>
</dbReference>
<dbReference type="AlphaFoldDB" id="A0A6I8MDH1"/>
<evidence type="ECO:0000313" key="5">
    <source>
        <dbReference type="Proteomes" id="UP000419017"/>
    </source>
</evidence>
<dbReference type="EC" id="3.1.1.-" evidence="4"/>
<dbReference type="Gene3D" id="3.40.1090.10">
    <property type="entry name" value="Cytosolic phospholipase A2 catalytic domain"/>
    <property type="match status" value="1"/>
</dbReference>
<evidence type="ECO:0000259" key="3">
    <source>
        <dbReference type="PROSITE" id="PS51635"/>
    </source>
</evidence>
<keyword evidence="2 4" id="KW-0378">Hydrolase</keyword>
<dbReference type="PANTHER" id="PTHR24138">
    <property type="entry name" value="INTRACELLLAR PHOSPHOLIPASE A FAMILY"/>
    <property type="match status" value="1"/>
</dbReference>
<feature type="active site" description="Proton acceptor" evidence="2">
    <location>
        <position position="164"/>
    </location>
</feature>
<dbReference type="InterPro" id="IPR047156">
    <property type="entry name" value="Teg/CotR/CapV-like"/>
</dbReference>
<protein>
    <submittedName>
        <fullName evidence="4">Putative sporulation hydrolase CotR</fullName>
        <ecNumber evidence="4">3.1.1.-</ecNumber>
    </submittedName>
</protein>
<organism evidence="4 5">
    <name type="scientific">Oceanivirga miroungae</name>
    <dbReference type="NCBI Taxonomy" id="1130046"/>
    <lineage>
        <taxon>Bacteria</taxon>
        <taxon>Fusobacteriati</taxon>
        <taxon>Fusobacteriota</taxon>
        <taxon>Fusobacteriia</taxon>
        <taxon>Fusobacteriales</taxon>
        <taxon>Leptotrichiaceae</taxon>
        <taxon>Oceanivirga</taxon>
    </lineage>
</organism>
<sequence>MFKILCLDGGGAKGYFSVYILKRIEEEFNIKLNDYFDLIVGTSTGALISAAISADISLNDLSEMYLTKNKEIFKKRSNNFLKLKSTYITESFEEELKKILKDLNFSDLKTNIMLQTTDIEKKEPIVFKSWDKDNNICLVDAVISSASAPIYFDPHQVGDKLYADGAIWANNPSVVAIAEAISKDSFKQSLDNIKILSIATGKNEEIINFSNQKNWGLLAWANDIMDIIIESNNVSDELSAKKILDDRYLRINYKLKNKVDIEKIPTYVLENSEEIFMNYYEDIKKFINLEKNEKKKYNLVQRVAKYIFRI</sequence>
<proteinExistence type="predicted"/>
<gene>
    <name evidence="4" type="ORF">OMES3154_00788</name>
</gene>
<keyword evidence="2" id="KW-0442">Lipid degradation</keyword>
<dbReference type="GO" id="GO:0016042">
    <property type="term" value="P:lipid catabolic process"/>
    <property type="evidence" value="ECO:0007669"/>
    <property type="project" value="UniProtKB-UniRule"/>
</dbReference>
<dbReference type="Pfam" id="PF01734">
    <property type="entry name" value="Patatin"/>
    <property type="match status" value="1"/>
</dbReference>
<dbReference type="PROSITE" id="PS51635">
    <property type="entry name" value="PNPLA"/>
    <property type="match status" value="1"/>
</dbReference>
<dbReference type="InterPro" id="IPR016035">
    <property type="entry name" value="Acyl_Trfase/lysoPLipase"/>
</dbReference>
<accession>A0A6I8MDH1</accession>
<keyword evidence="5" id="KW-1185">Reference proteome</keyword>
<dbReference type="Proteomes" id="UP000419017">
    <property type="component" value="Unassembled WGS sequence"/>
</dbReference>
<evidence type="ECO:0000256" key="1">
    <source>
        <dbReference type="ARBA" id="ARBA00023098"/>
    </source>
</evidence>
<evidence type="ECO:0000256" key="2">
    <source>
        <dbReference type="PROSITE-ProRule" id="PRU01161"/>
    </source>
</evidence>
<dbReference type="CDD" id="cd07199">
    <property type="entry name" value="Pat17_PNPLA8_PNPLA9_like"/>
    <property type="match status" value="1"/>
</dbReference>
<feature type="short sequence motif" description="GXSXG" evidence="2">
    <location>
        <begin position="41"/>
        <end position="45"/>
    </location>
</feature>
<feature type="domain" description="PNPLA" evidence="3">
    <location>
        <begin position="5"/>
        <end position="177"/>
    </location>
</feature>
<evidence type="ECO:0000313" key="4">
    <source>
        <dbReference type="EMBL" id="VWL85502.1"/>
    </source>
</evidence>
<dbReference type="RefSeq" id="WP_156683493.1">
    <property type="nucleotide sequence ID" value="NZ_CABWIB010000001.1"/>
</dbReference>
<dbReference type="EMBL" id="CABWIB010000001">
    <property type="protein sequence ID" value="VWL85502.1"/>
    <property type="molecule type" value="Genomic_DNA"/>
</dbReference>
<dbReference type="GO" id="GO:0016787">
    <property type="term" value="F:hydrolase activity"/>
    <property type="evidence" value="ECO:0007669"/>
    <property type="project" value="UniProtKB-UniRule"/>
</dbReference>
<keyword evidence="1 2" id="KW-0443">Lipid metabolism</keyword>
<feature type="active site" description="Nucleophile" evidence="2">
    <location>
        <position position="43"/>
    </location>
</feature>